<dbReference type="PROSITE" id="PS50950">
    <property type="entry name" value="ZF_THAP"/>
    <property type="match status" value="1"/>
</dbReference>
<dbReference type="AlphaFoldDB" id="A0A2S2P6E7"/>
<keyword evidence="1" id="KW-0479">Metal-binding</keyword>
<dbReference type="PANTHER" id="PTHR47696:SF1">
    <property type="entry name" value="THAP DOMAIN-CONTAINING PROTEIN 2"/>
    <property type="match status" value="1"/>
</dbReference>
<keyword evidence="2 5" id="KW-0863">Zinc-finger</keyword>
<dbReference type="EMBL" id="GGMR01012418">
    <property type="protein sequence ID" value="MBY25037.1"/>
    <property type="molecule type" value="Transcribed_RNA"/>
</dbReference>
<evidence type="ECO:0000313" key="7">
    <source>
        <dbReference type="EMBL" id="MBY25037.1"/>
    </source>
</evidence>
<keyword evidence="3" id="KW-0862">Zinc</keyword>
<protein>
    <recommendedName>
        <fullName evidence="6">THAP-type domain-containing protein</fullName>
    </recommendedName>
</protein>
<dbReference type="SMART" id="SM00980">
    <property type="entry name" value="THAP"/>
    <property type="match status" value="1"/>
</dbReference>
<dbReference type="PANTHER" id="PTHR47696">
    <property type="entry name" value="THAP DOMAIN-CONTAINING PROTEIN 2"/>
    <property type="match status" value="1"/>
</dbReference>
<feature type="domain" description="THAP-type" evidence="6">
    <location>
        <begin position="1"/>
        <end position="78"/>
    </location>
</feature>
<dbReference type="InterPro" id="IPR026521">
    <property type="entry name" value="THAP2"/>
</dbReference>
<dbReference type="InterPro" id="IPR038441">
    <property type="entry name" value="THAP_Znf_sf"/>
</dbReference>
<evidence type="ECO:0000256" key="1">
    <source>
        <dbReference type="ARBA" id="ARBA00022723"/>
    </source>
</evidence>
<gene>
    <name evidence="7" type="ORF">g.160566</name>
</gene>
<dbReference type="InterPro" id="IPR006612">
    <property type="entry name" value="THAP_Znf"/>
</dbReference>
<dbReference type="GO" id="GO:0008270">
    <property type="term" value="F:zinc ion binding"/>
    <property type="evidence" value="ECO:0007669"/>
    <property type="project" value="UniProtKB-KW"/>
</dbReference>
<dbReference type="SUPFAM" id="SSF57716">
    <property type="entry name" value="Glucocorticoid receptor-like (DNA-binding domain)"/>
    <property type="match status" value="1"/>
</dbReference>
<reference evidence="7" key="1">
    <citation type="submission" date="2018-04" db="EMBL/GenBank/DDBJ databases">
        <title>Transcriptome of Schizaphis graminum biotype I.</title>
        <authorList>
            <person name="Scully E.D."/>
            <person name="Geib S.M."/>
            <person name="Palmer N.A."/>
            <person name="Koch K."/>
            <person name="Bradshaw J."/>
            <person name="Heng-Moss T."/>
            <person name="Sarath G."/>
        </authorList>
    </citation>
    <scope>NUCLEOTIDE SEQUENCE</scope>
</reference>
<sequence>MVLTCVICKTNAKRNPSLSYHSFPKCAEKRSQWLNILNRDILSWKSWHRICSNHFKADDYNLENNLRTLKCSSMPSIENNVQPEPIVVNSISDTNDSDYENAFNIVAYNTVALSPSTSNNINAKRQLNYSSSSQPEGGTPKKIKHPKFIRIGDVKENDFATPKRRRRNFKLFKTTISSLRCRNKHLVRRTRRLEKKVSSLKEIIDELTKSNLVSENATENLKVKYNLYQNIALSFDYG</sequence>
<dbReference type="SMART" id="SM00692">
    <property type="entry name" value="DM3"/>
    <property type="match status" value="1"/>
</dbReference>
<keyword evidence="4 5" id="KW-0238">DNA-binding</keyword>
<evidence type="ECO:0000256" key="4">
    <source>
        <dbReference type="ARBA" id="ARBA00023125"/>
    </source>
</evidence>
<organism evidence="7">
    <name type="scientific">Schizaphis graminum</name>
    <name type="common">Green bug aphid</name>
    <dbReference type="NCBI Taxonomy" id="13262"/>
    <lineage>
        <taxon>Eukaryota</taxon>
        <taxon>Metazoa</taxon>
        <taxon>Ecdysozoa</taxon>
        <taxon>Arthropoda</taxon>
        <taxon>Hexapoda</taxon>
        <taxon>Insecta</taxon>
        <taxon>Pterygota</taxon>
        <taxon>Neoptera</taxon>
        <taxon>Paraneoptera</taxon>
        <taxon>Hemiptera</taxon>
        <taxon>Sternorrhyncha</taxon>
        <taxon>Aphidomorpha</taxon>
        <taxon>Aphidoidea</taxon>
        <taxon>Aphididae</taxon>
        <taxon>Aphidini</taxon>
        <taxon>Schizaphis</taxon>
    </lineage>
</organism>
<dbReference type="Pfam" id="PF05485">
    <property type="entry name" value="THAP"/>
    <property type="match status" value="1"/>
</dbReference>
<evidence type="ECO:0000256" key="5">
    <source>
        <dbReference type="PROSITE-ProRule" id="PRU00309"/>
    </source>
</evidence>
<proteinExistence type="predicted"/>
<dbReference type="GO" id="GO:0003677">
    <property type="term" value="F:DNA binding"/>
    <property type="evidence" value="ECO:0007669"/>
    <property type="project" value="UniProtKB-UniRule"/>
</dbReference>
<name>A0A2S2P6E7_SCHGA</name>
<accession>A0A2S2P6E7</accession>
<dbReference type="Gene3D" id="6.20.210.20">
    <property type="entry name" value="THAP domain"/>
    <property type="match status" value="1"/>
</dbReference>
<evidence type="ECO:0000259" key="6">
    <source>
        <dbReference type="PROSITE" id="PS50950"/>
    </source>
</evidence>
<evidence type="ECO:0000256" key="3">
    <source>
        <dbReference type="ARBA" id="ARBA00022833"/>
    </source>
</evidence>
<evidence type="ECO:0000256" key="2">
    <source>
        <dbReference type="ARBA" id="ARBA00022771"/>
    </source>
</evidence>